<dbReference type="PANTHER" id="PTHR30385">
    <property type="entry name" value="SIGMA FACTOR F FLAGELLAR"/>
    <property type="match status" value="1"/>
</dbReference>
<dbReference type="Gene3D" id="1.10.1740.10">
    <property type="match status" value="1"/>
</dbReference>
<accession>A0A4V1AN94</accession>
<dbReference type="Pfam" id="PF04542">
    <property type="entry name" value="Sigma70_r2"/>
    <property type="match status" value="1"/>
</dbReference>
<feature type="domain" description="RNA polymerase sigma-70 region 4" evidence="6">
    <location>
        <begin position="108"/>
        <end position="157"/>
    </location>
</feature>
<dbReference type="InterPro" id="IPR007630">
    <property type="entry name" value="RNA_pol_sigma70_r4"/>
</dbReference>
<evidence type="ECO:0000256" key="3">
    <source>
        <dbReference type="ARBA" id="ARBA00023125"/>
    </source>
</evidence>
<dbReference type="PANTHER" id="PTHR30385:SF4">
    <property type="entry name" value="RNA POLYMERASE SIGMA-E FACTOR"/>
    <property type="match status" value="1"/>
</dbReference>
<dbReference type="NCBIfam" id="TIGR02937">
    <property type="entry name" value="sigma70-ECF"/>
    <property type="match status" value="1"/>
</dbReference>
<evidence type="ECO:0000313" key="7">
    <source>
        <dbReference type="EMBL" id="QBP41985.1"/>
    </source>
</evidence>
<keyword evidence="3" id="KW-0238">DNA-binding</keyword>
<evidence type="ECO:0000256" key="4">
    <source>
        <dbReference type="ARBA" id="ARBA00023163"/>
    </source>
</evidence>
<dbReference type="Proteomes" id="UP000294292">
    <property type="component" value="Chromosome"/>
</dbReference>
<keyword evidence="4" id="KW-0804">Transcription</keyword>
<dbReference type="InterPro" id="IPR036388">
    <property type="entry name" value="WH-like_DNA-bd_sf"/>
</dbReference>
<protein>
    <submittedName>
        <fullName evidence="7">Sigma-70 family RNA polymerase sigma factor</fullName>
    </submittedName>
</protein>
<dbReference type="RefSeq" id="WP_134210554.1">
    <property type="nucleotide sequence ID" value="NZ_CP038015.1"/>
</dbReference>
<dbReference type="KEGG" id="panc:E2636_12855"/>
<dbReference type="InterPro" id="IPR014284">
    <property type="entry name" value="RNA_pol_sigma-70_dom"/>
</dbReference>
<dbReference type="OrthoDB" id="9783788at2"/>
<evidence type="ECO:0000313" key="8">
    <source>
        <dbReference type="Proteomes" id="UP000294292"/>
    </source>
</evidence>
<dbReference type="AlphaFoldDB" id="A0A4V1AN94"/>
<evidence type="ECO:0000259" key="6">
    <source>
        <dbReference type="Pfam" id="PF04545"/>
    </source>
</evidence>
<dbReference type="GO" id="GO:0006352">
    <property type="term" value="P:DNA-templated transcription initiation"/>
    <property type="evidence" value="ECO:0007669"/>
    <property type="project" value="InterPro"/>
</dbReference>
<dbReference type="GO" id="GO:0016987">
    <property type="term" value="F:sigma factor activity"/>
    <property type="evidence" value="ECO:0007669"/>
    <property type="project" value="UniProtKB-KW"/>
</dbReference>
<dbReference type="SUPFAM" id="SSF88946">
    <property type="entry name" value="Sigma2 domain of RNA polymerase sigma factors"/>
    <property type="match status" value="1"/>
</dbReference>
<gene>
    <name evidence="7" type="ORF">E2636_12855</name>
</gene>
<dbReference type="Pfam" id="PF04545">
    <property type="entry name" value="Sigma70_r4"/>
    <property type="match status" value="1"/>
</dbReference>
<evidence type="ECO:0000259" key="5">
    <source>
        <dbReference type="Pfam" id="PF04542"/>
    </source>
</evidence>
<dbReference type="SUPFAM" id="SSF88659">
    <property type="entry name" value="Sigma3 and sigma4 domains of RNA polymerase sigma factors"/>
    <property type="match status" value="1"/>
</dbReference>
<dbReference type="GO" id="GO:0003677">
    <property type="term" value="F:DNA binding"/>
    <property type="evidence" value="ECO:0007669"/>
    <property type="project" value="UniProtKB-KW"/>
</dbReference>
<dbReference type="InterPro" id="IPR013325">
    <property type="entry name" value="RNA_pol_sigma_r2"/>
</dbReference>
<evidence type="ECO:0000256" key="2">
    <source>
        <dbReference type="ARBA" id="ARBA00023082"/>
    </source>
</evidence>
<dbReference type="InterPro" id="IPR007627">
    <property type="entry name" value="RNA_pol_sigma70_r2"/>
</dbReference>
<name>A0A4V1AN94_9BACL</name>
<evidence type="ECO:0000256" key="1">
    <source>
        <dbReference type="ARBA" id="ARBA00023015"/>
    </source>
</evidence>
<reference evidence="7 8" key="1">
    <citation type="submission" date="2019-03" db="EMBL/GenBank/DDBJ databases">
        <title>Complete genome sequence of Paenisporosarcina antarctica CGMCC 1.6503T.</title>
        <authorList>
            <person name="Rong J.-C."/>
            <person name="Chi N.-Y."/>
            <person name="Zhang Q.-F."/>
        </authorList>
    </citation>
    <scope>NUCLEOTIDE SEQUENCE [LARGE SCALE GENOMIC DNA]</scope>
    <source>
        <strain evidence="7 8">CGMCC 1.6503</strain>
    </source>
</reference>
<feature type="domain" description="RNA polymerase sigma-70 region 2" evidence="5">
    <location>
        <begin position="9"/>
        <end position="73"/>
    </location>
</feature>
<proteinExistence type="predicted"/>
<sequence length="161" mass="19123">MTNFEEVLEQYEPMIYACLRKLRIYKNHESFIQVGRIGLWKAWLRFDETKGDFTPFAFRSIYGSLLDELKKETKDDRLVPAEDQILELMVNKHSRTNCIEWSEKVKEALSQLKLHEQQLIHLLFVEGYSLDEVVVHLGVSKSCVKKRRERTLDKLKEMMTN</sequence>
<organism evidence="7 8">
    <name type="scientific">Paenisporosarcina antarctica</name>
    <dbReference type="NCBI Taxonomy" id="417367"/>
    <lineage>
        <taxon>Bacteria</taxon>
        <taxon>Bacillati</taxon>
        <taxon>Bacillota</taxon>
        <taxon>Bacilli</taxon>
        <taxon>Bacillales</taxon>
        <taxon>Caryophanaceae</taxon>
        <taxon>Paenisporosarcina</taxon>
    </lineage>
</organism>
<keyword evidence="1" id="KW-0805">Transcription regulation</keyword>
<dbReference type="Gene3D" id="1.10.10.10">
    <property type="entry name" value="Winged helix-like DNA-binding domain superfamily/Winged helix DNA-binding domain"/>
    <property type="match status" value="1"/>
</dbReference>
<keyword evidence="2" id="KW-0731">Sigma factor</keyword>
<dbReference type="EMBL" id="CP038015">
    <property type="protein sequence ID" value="QBP41985.1"/>
    <property type="molecule type" value="Genomic_DNA"/>
</dbReference>
<dbReference type="InterPro" id="IPR013324">
    <property type="entry name" value="RNA_pol_sigma_r3/r4-like"/>
</dbReference>
<keyword evidence="8" id="KW-1185">Reference proteome</keyword>